<proteinExistence type="inferred from homology"/>
<keyword evidence="1" id="KW-0812">Transmembrane</keyword>
<reference evidence="2 3" key="1">
    <citation type="journal article" date="2016" name="Front. Microbiol.">
        <title>Genome Sequence of Type Strains of Genus Stenotrophomonas.</title>
        <authorList>
            <person name="Patil P.P."/>
            <person name="Midha S."/>
            <person name="Kumar S."/>
            <person name="Patil P.B."/>
        </authorList>
    </citation>
    <scope>NUCLEOTIDE SEQUENCE [LARGE SCALE GENOMIC DNA]</scope>
    <source>
        <strain evidence="2 3">LMG 978</strain>
    </source>
</reference>
<dbReference type="GO" id="GO:0005886">
    <property type="term" value="C:plasma membrane"/>
    <property type="evidence" value="ECO:0007669"/>
    <property type="project" value="UniProtKB-SubCell"/>
</dbReference>
<comment type="subcellular location">
    <subcellularLocation>
        <location evidence="1">Cell membrane</location>
        <topology evidence="1">Multi-pass membrane protein</topology>
    </subcellularLocation>
</comment>
<dbReference type="AlphaFoldDB" id="A0A0R0B707"/>
<protein>
    <recommendedName>
        <fullName evidence="1">SURF1-like protein</fullName>
    </recommendedName>
</protein>
<feature type="transmembrane region" description="Helical" evidence="1">
    <location>
        <begin position="208"/>
        <end position="228"/>
    </location>
</feature>
<keyword evidence="1" id="KW-1133">Transmembrane helix</keyword>
<comment type="caution">
    <text evidence="1">Lacks conserved residue(s) required for the propagation of feature annotation.</text>
</comment>
<dbReference type="Proteomes" id="UP000051757">
    <property type="component" value="Unassembled WGS sequence"/>
</dbReference>
<gene>
    <name evidence="2" type="ORF">ARC23_14420</name>
</gene>
<dbReference type="PROSITE" id="PS50895">
    <property type="entry name" value="SURF1"/>
    <property type="match status" value="1"/>
</dbReference>
<evidence type="ECO:0000313" key="2">
    <source>
        <dbReference type="EMBL" id="KRG49377.1"/>
    </source>
</evidence>
<dbReference type="CDD" id="cd06662">
    <property type="entry name" value="SURF1"/>
    <property type="match status" value="1"/>
</dbReference>
<keyword evidence="1" id="KW-0472">Membrane</keyword>
<evidence type="ECO:0000256" key="1">
    <source>
        <dbReference type="RuleBase" id="RU363076"/>
    </source>
</evidence>
<dbReference type="OrthoDB" id="9789940at2"/>
<comment type="similarity">
    <text evidence="1">Belongs to the SURF1 family.</text>
</comment>
<comment type="caution">
    <text evidence="2">The sequence shown here is derived from an EMBL/GenBank/DDBJ whole genome shotgun (WGS) entry which is preliminary data.</text>
</comment>
<dbReference type="Pfam" id="PF02104">
    <property type="entry name" value="SURF1"/>
    <property type="match status" value="1"/>
</dbReference>
<keyword evidence="3" id="KW-1185">Reference proteome</keyword>
<organism evidence="2 3">
    <name type="scientific">Stenotrophomonas beteli</name>
    <dbReference type="NCBI Taxonomy" id="3384461"/>
    <lineage>
        <taxon>Bacteria</taxon>
        <taxon>Pseudomonadati</taxon>
        <taxon>Pseudomonadota</taxon>
        <taxon>Gammaproteobacteria</taxon>
        <taxon>Lysobacterales</taxon>
        <taxon>Lysobacteraceae</taxon>
        <taxon>Stenotrophomonas</taxon>
        <taxon>Stenotrophomonas maltophilia group</taxon>
    </lineage>
</organism>
<dbReference type="InterPro" id="IPR002994">
    <property type="entry name" value="Surf1/Shy1"/>
</dbReference>
<dbReference type="EMBL" id="LLXV01000046">
    <property type="protein sequence ID" value="KRG49377.1"/>
    <property type="molecule type" value="Genomic_DNA"/>
</dbReference>
<accession>A0A0R0B707</accession>
<name>A0A0R0B707_9GAMM</name>
<sequence>MMRQHTRVLGWLLAVLAMAVFTALGLWQLQRMHAKQATLDAQGPAVAQALPVAQALAAPGALHGVADHGRFLPGVVLLDNQTRHGRAGVKIYRPFRSDAGSVLLVDLGWRALPPDRTLPDIAAPPSPVAVRGLLAPPPSAGLVLGPPFSATGEAGRWLASRLPAEGLAAALGLPALPERVLRLDPALPFGDERDLDLLPNTLPPQRHLGYAVQWFGLALTVLVVALVLERRRRRPIAR</sequence>
<evidence type="ECO:0000313" key="3">
    <source>
        <dbReference type="Proteomes" id="UP000051757"/>
    </source>
</evidence>
<keyword evidence="1" id="KW-1003">Cell membrane</keyword>